<keyword evidence="1" id="KW-0863">Zinc-finger</keyword>
<accession>A0A813MT82</accession>
<proteinExistence type="predicted"/>
<organism evidence="3 4">
    <name type="scientific">Adineta steineri</name>
    <dbReference type="NCBI Taxonomy" id="433720"/>
    <lineage>
        <taxon>Eukaryota</taxon>
        <taxon>Metazoa</taxon>
        <taxon>Spiralia</taxon>
        <taxon>Gnathifera</taxon>
        <taxon>Rotifera</taxon>
        <taxon>Eurotatoria</taxon>
        <taxon>Bdelloidea</taxon>
        <taxon>Adinetida</taxon>
        <taxon>Adinetidae</taxon>
        <taxon>Adineta</taxon>
    </lineage>
</organism>
<evidence type="ECO:0000313" key="3">
    <source>
        <dbReference type="EMBL" id="CAF0726646.1"/>
    </source>
</evidence>
<reference evidence="3" key="1">
    <citation type="submission" date="2021-02" db="EMBL/GenBank/DDBJ databases">
        <authorList>
            <person name="Nowell W R."/>
        </authorList>
    </citation>
    <scope>NUCLEOTIDE SEQUENCE</scope>
</reference>
<feature type="domain" description="C2H2-type" evidence="2">
    <location>
        <begin position="713"/>
        <end position="738"/>
    </location>
</feature>
<dbReference type="GO" id="GO:0008270">
    <property type="term" value="F:zinc ion binding"/>
    <property type="evidence" value="ECO:0007669"/>
    <property type="project" value="UniProtKB-KW"/>
</dbReference>
<dbReference type="Gene3D" id="2.10.110.10">
    <property type="entry name" value="Cysteine Rich Protein"/>
    <property type="match status" value="1"/>
</dbReference>
<protein>
    <recommendedName>
        <fullName evidence="2">C2H2-type domain-containing protein</fullName>
    </recommendedName>
</protein>
<dbReference type="InterPro" id="IPR013087">
    <property type="entry name" value="Znf_C2H2_type"/>
</dbReference>
<dbReference type="PROSITE" id="PS00028">
    <property type="entry name" value="ZINC_FINGER_C2H2_1"/>
    <property type="match status" value="1"/>
</dbReference>
<dbReference type="EMBL" id="CAJNOE010000012">
    <property type="protein sequence ID" value="CAF0726646.1"/>
    <property type="molecule type" value="Genomic_DNA"/>
</dbReference>
<evidence type="ECO:0000259" key="2">
    <source>
        <dbReference type="PROSITE" id="PS50157"/>
    </source>
</evidence>
<name>A0A813MT82_9BILA</name>
<keyword evidence="1" id="KW-0862">Zinc</keyword>
<dbReference type="Proteomes" id="UP000663860">
    <property type="component" value="Unassembled WGS sequence"/>
</dbReference>
<comment type="caution">
    <text evidence="3">The sequence shown here is derived from an EMBL/GenBank/DDBJ whole genome shotgun (WGS) entry which is preliminary data.</text>
</comment>
<dbReference type="PROSITE" id="PS50157">
    <property type="entry name" value="ZINC_FINGER_C2H2_2"/>
    <property type="match status" value="1"/>
</dbReference>
<sequence length="738" mass="82663">MLHKGNIHNHKKTPGMFRHSLSNFLQYGTNNRNNNADSLLGGVDFSGARVHAWPNHSIKIGSISGAVFAGSVATLLADGSNDNSSTITMQDLAVALVLAHFGSDPAFSLDPWEPTNPDGPWLRCVYYPEHSDDRQDIPMHKRLPFSFSQTAYGRTMFEADWLLKQLSMGVNLDQQNAAGPFPSPLPVRTFPAALLNLGLCDRFGLENRQTSPNSDNSPRYTRLWIIVDQEQTQEGVVAAHETCPIPIVSYSEQNDMGSSIAFRFSDVKLSVQVMRMTRGTTGQLEDLSDPRLVEPTCSEVVFARLMSTHYDEVARHYPALRRLKELAKLQAVAKWMIENDVEVDLSAALTHIQETSLTALEKVPALERKNSNARIYGGVNLSVRQGYHDRASPCCTLEKNAQIELKNMIRTSMITMASNNSFDLRTSVTTTTSPMVIPLPFIKKKQCCVCARPLDFTSLFKPSSASSDAAFCDEHHPDACFGCMLPLYIDPTTRKLFSNGLYNFVSVPISTELKSDCCRYHPACFMCAVCNKPIDNQSFRMDSNIWHVYYHPQCYSPIESLIQGNKEVRHGIRNPNIDVSDKEQVLLKQALAESRQMYEICQQQQPSQTKKQNEWEEDDEFVRALSLSTFEAQKTLPFVQKISKNNDHIQTHRLSPVSISEDDKQLAEALRLSMIAPSTSEDDELAQACRLSLATLAECTSSLDSPMPSKESLLCPICGNKFNKEIDLQEHVQLHLDN</sequence>
<evidence type="ECO:0000256" key="1">
    <source>
        <dbReference type="PROSITE-ProRule" id="PRU00042"/>
    </source>
</evidence>
<dbReference type="AlphaFoldDB" id="A0A813MT82"/>
<gene>
    <name evidence="3" type="ORF">IZO911_LOCUS2483</name>
</gene>
<keyword evidence="1" id="KW-0479">Metal-binding</keyword>
<evidence type="ECO:0000313" key="4">
    <source>
        <dbReference type="Proteomes" id="UP000663860"/>
    </source>
</evidence>